<keyword evidence="2" id="KW-1185">Reference proteome</keyword>
<reference evidence="1 2" key="1">
    <citation type="submission" date="2019-07" db="EMBL/GenBank/DDBJ databases">
        <title>Lentzea xizangensis sp. nov., isolated from Qinghai-Tibetan Plateau Soils.</title>
        <authorList>
            <person name="Huang J."/>
        </authorList>
    </citation>
    <scope>NUCLEOTIDE SEQUENCE [LARGE SCALE GENOMIC DNA]</scope>
    <source>
        <strain evidence="1 2">FXJ1.1311</strain>
    </source>
</reference>
<organism evidence="1 2">
    <name type="scientific">Lentzea tibetensis</name>
    <dbReference type="NCBI Taxonomy" id="2591470"/>
    <lineage>
        <taxon>Bacteria</taxon>
        <taxon>Bacillati</taxon>
        <taxon>Actinomycetota</taxon>
        <taxon>Actinomycetes</taxon>
        <taxon>Pseudonocardiales</taxon>
        <taxon>Pseudonocardiaceae</taxon>
        <taxon>Lentzea</taxon>
    </lineage>
</organism>
<comment type="caution">
    <text evidence="1">The sequence shown here is derived from an EMBL/GenBank/DDBJ whole genome shotgun (WGS) entry which is preliminary data.</text>
</comment>
<dbReference type="RefSeq" id="WP_146359143.1">
    <property type="nucleotide sequence ID" value="NZ_VOBR01000037.1"/>
</dbReference>
<accession>A0A563EHD0</accession>
<dbReference type="Proteomes" id="UP000316639">
    <property type="component" value="Unassembled WGS sequence"/>
</dbReference>
<name>A0A563EHD0_9PSEU</name>
<dbReference type="AlphaFoldDB" id="A0A563EHD0"/>
<evidence type="ECO:0000313" key="1">
    <source>
        <dbReference type="EMBL" id="TWP45955.1"/>
    </source>
</evidence>
<proteinExistence type="predicted"/>
<protein>
    <submittedName>
        <fullName evidence="1">Uncharacterized protein</fullName>
    </submittedName>
</protein>
<evidence type="ECO:0000313" key="2">
    <source>
        <dbReference type="Proteomes" id="UP000316639"/>
    </source>
</evidence>
<gene>
    <name evidence="1" type="ORF">FKR81_37680</name>
</gene>
<dbReference type="OrthoDB" id="10001999at2"/>
<dbReference type="EMBL" id="VOBR01000037">
    <property type="protein sequence ID" value="TWP45955.1"/>
    <property type="molecule type" value="Genomic_DNA"/>
</dbReference>
<sequence>MVKKLMSKVTAAVRRDQPIKGTLVIEQPVAAEARERADIEDALSALVNVDHYGRQLAGDDPALRRLFGGFELTLARQLGQQVRRAPKDR</sequence>